<dbReference type="Proteomes" id="UP001497680">
    <property type="component" value="Unassembled WGS sequence"/>
</dbReference>
<proteinExistence type="predicted"/>
<evidence type="ECO:0000313" key="1">
    <source>
        <dbReference type="EMBL" id="KAI6088254.1"/>
    </source>
</evidence>
<accession>A0ACC0D697</accession>
<evidence type="ECO:0000313" key="2">
    <source>
        <dbReference type="Proteomes" id="UP001497680"/>
    </source>
</evidence>
<sequence length="113" mass="12267">MVWKSKSQIPVEAKSSTFSQLLPLVILLVVLGGGALVGYQIYLSASKIRADAEKKFAKKNVVFTKDGLKVGVKHVEQERYVDATQSWVVKAWNMAGSKPAANNSSSSAATKRK</sequence>
<keyword evidence="2" id="KW-1185">Reference proteome</keyword>
<organism evidence="1 2">
    <name type="scientific">Hypoxylon rubiginosum</name>
    <dbReference type="NCBI Taxonomy" id="110542"/>
    <lineage>
        <taxon>Eukaryota</taxon>
        <taxon>Fungi</taxon>
        <taxon>Dikarya</taxon>
        <taxon>Ascomycota</taxon>
        <taxon>Pezizomycotina</taxon>
        <taxon>Sordariomycetes</taxon>
        <taxon>Xylariomycetidae</taxon>
        <taxon>Xylariales</taxon>
        <taxon>Hypoxylaceae</taxon>
        <taxon>Hypoxylon</taxon>
    </lineage>
</organism>
<dbReference type="EMBL" id="MU394302">
    <property type="protein sequence ID" value="KAI6088254.1"/>
    <property type="molecule type" value="Genomic_DNA"/>
</dbReference>
<protein>
    <submittedName>
        <fullName evidence="1">Uncharacterized protein</fullName>
    </submittedName>
</protein>
<name>A0ACC0D697_9PEZI</name>
<comment type="caution">
    <text evidence="1">The sequence shown here is derived from an EMBL/GenBank/DDBJ whole genome shotgun (WGS) entry which is preliminary data.</text>
</comment>
<gene>
    <name evidence="1" type="ORF">F4821DRAFT_258087</name>
</gene>
<reference evidence="1 2" key="1">
    <citation type="journal article" date="2022" name="New Phytol.">
        <title>Ecological generalism drives hyperdiversity of secondary metabolite gene clusters in xylarialean endophytes.</title>
        <authorList>
            <person name="Franco M.E.E."/>
            <person name="Wisecaver J.H."/>
            <person name="Arnold A.E."/>
            <person name="Ju Y.M."/>
            <person name="Slot J.C."/>
            <person name="Ahrendt S."/>
            <person name="Moore L.P."/>
            <person name="Eastman K.E."/>
            <person name="Scott K."/>
            <person name="Konkel Z."/>
            <person name="Mondo S.J."/>
            <person name="Kuo A."/>
            <person name="Hayes R.D."/>
            <person name="Haridas S."/>
            <person name="Andreopoulos B."/>
            <person name="Riley R."/>
            <person name="LaButti K."/>
            <person name="Pangilinan J."/>
            <person name="Lipzen A."/>
            <person name="Amirebrahimi M."/>
            <person name="Yan J."/>
            <person name="Adam C."/>
            <person name="Keymanesh K."/>
            <person name="Ng V."/>
            <person name="Louie K."/>
            <person name="Northen T."/>
            <person name="Drula E."/>
            <person name="Henrissat B."/>
            <person name="Hsieh H.M."/>
            <person name="Youens-Clark K."/>
            <person name="Lutzoni F."/>
            <person name="Miadlikowska J."/>
            <person name="Eastwood D.C."/>
            <person name="Hamelin R.C."/>
            <person name="Grigoriev I.V."/>
            <person name="U'Ren J.M."/>
        </authorList>
    </citation>
    <scope>NUCLEOTIDE SEQUENCE [LARGE SCALE GENOMIC DNA]</scope>
    <source>
        <strain evidence="1 2">ER1909</strain>
    </source>
</reference>